<dbReference type="AlphaFoldDB" id="A0A330GVS8"/>
<comment type="caution">
    <text evidence="1">The sequence shown here is derived from an EMBL/GenBank/DDBJ whole genome shotgun (WGS) entry which is preliminary data.</text>
</comment>
<organism evidence="1 2">
    <name type="scientific">Mesorhizobium atlanticum</name>
    <dbReference type="NCBI Taxonomy" id="2233532"/>
    <lineage>
        <taxon>Bacteria</taxon>
        <taxon>Pseudomonadati</taxon>
        <taxon>Pseudomonadota</taxon>
        <taxon>Alphaproteobacteria</taxon>
        <taxon>Hyphomicrobiales</taxon>
        <taxon>Phyllobacteriaceae</taxon>
        <taxon>Mesorhizobium</taxon>
    </lineage>
</organism>
<gene>
    <name evidence="1" type="ORF">DPM35_22975</name>
</gene>
<evidence type="ECO:0008006" key="3">
    <source>
        <dbReference type="Google" id="ProtNLM"/>
    </source>
</evidence>
<keyword evidence="2" id="KW-1185">Reference proteome</keyword>
<evidence type="ECO:0000313" key="2">
    <source>
        <dbReference type="Proteomes" id="UP000251956"/>
    </source>
</evidence>
<dbReference type="Proteomes" id="UP000251956">
    <property type="component" value="Unassembled WGS sequence"/>
</dbReference>
<dbReference type="OrthoDB" id="7300871at2"/>
<name>A0A330GVS8_9HYPH</name>
<reference evidence="1 2" key="2">
    <citation type="submission" date="2018-07" db="EMBL/GenBank/DDBJ databases">
        <title>Diversity of Mesorhizobium strains in Brazil.</title>
        <authorList>
            <person name="Helene L.C.F."/>
            <person name="Dall'Agnol R."/>
            <person name="Delamuta J.R.M."/>
            <person name="Hungria M."/>
        </authorList>
    </citation>
    <scope>NUCLEOTIDE SEQUENCE [LARGE SCALE GENOMIC DNA]</scope>
    <source>
        <strain evidence="1 2">CNPSo 3140</strain>
    </source>
</reference>
<reference evidence="2" key="1">
    <citation type="submission" date="2018-06" db="EMBL/GenBank/DDBJ databases">
        <authorList>
            <person name="Helene L.C."/>
            <person name="Dall'Agnol R."/>
            <person name="Delamuta J.R."/>
            <person name="Hungria M."/>
        </authorList>
    </citation>
    <scope>NUCLEOTIDE SEQUENCE [LARGE SCALE GENOMIC DNA]</scope>
    <source>
        <strain evidence="2">CNPSo 3140</strain>
    </source>
</reference>
<dbReference type="EMBL" id="QMBQ01000007">
    <property type="protein sequence ID" value="RAZ73721.1"/>
    <property type="molecule type" value="Genomic_DNA"/>
</dbReference>
<protein>
    <recommendedName>
        <fullName evidence="3">2OG-Fe(II) oxygenase</fullName>
    </recommendedName>
</protein>
<dbReference type="RefSeq" id="WP_112129520.1">
    <property type="nucleotide sequence ID" value="NZ_QMBQ01000007.1"/>
</dbReference>
<accession>A0A330GVS8</accession>
<sequence>MSVIDSAAAPASATQTLQHVVSHMVEAVNRARFVEMPFWHLEMTDVFPADLYLRMRAAMPEAREYRALKGRNKVNIKADGTATRIKIDLYPEYIRHLPAEKRAVWALVGKALHAPELKDAFMRRLAPGLERRFGSDFMKVDMYPVPMLTRDVAGYKIGFHTDTKWKGITVQFYLPEDESINHVGTRFAQRKPGGGGFENSHRMSFSPNTGYAFAVGTDTWHAVDTVGPEVRTRDSILHTYFVDNTASLKIRNRSKRAANFVMNEVRHVGR</sequence>
<evidence type="ECO:0000313" key="1">
    <source>
        <dbReference type="EMBL" id="RAZ73721.1"/>
    </source>
</evidence>
<proteinExistence type="predicted"/>